<feature type="signal peptide" evidence="2">
    <location>
        <begin position="1"/>
        <end position="23"/>
    </location>
</feature>
<feature type="chain" id="PRO_5032921561" description="DUF4148 domain-containing protein" evidence="2">
    <location>
        <begin position="24"/>
        <end position="103"/>
    </location>
</feature>
<comment type="caution">
    <text evidence="3">The sequence shown here is derived from an EMBL/GenBank/DDBJ whole genome shotgun (WGS) entry which is preliminary data.</text>
</comment>
<accession>A0A840N4K2</accession>
<dbReference type="AlphaFoldDB" id="A0A840N4K2"/>
<organism evidence="3 4">
    <name type="scientific">Afipia massiliensis</name>
    <dbReference type="NCBI Taxonomy" id="211460"/>
    <lineage>
        <taxon>Bacteria</taxon>
        <taxon>Pseudomonadati</taxon>
        <taxon>Pseudomonadota</taxon>
        <taxon>Alphaproteobacteria</taxon>
        <taxon>Hyphomicrobiales</taxon>
        <taxon>Nitrobacteraceae</taxon>
        <taxon>Afipia</taxon>
    </lineage>
</organism>
<reference evidence="3 4" key="1">
    <citation type="submission" date="2020-08" db="EMBL/GenBank/DDBJ databases">
        <title>Genomic Encyclopedia of Type Strains, Phase IV (KMG-IV): sequencing the most valuable type-strain genomes for metagenomic binning, comparative biology and taxonomic classification.</title>
        <authorList>
            <person name="Goeker M."/>
        </authorList>
    </citation>
    <scope>NUCLEOTIDE SEQUENCE [LARGE SCALE GENOMIC DNA]</scope>
    <source>
        <strain evidence="3 4">DSM 17498</strain>
    </source>
</reference>
<dbReference type="EMBL" id="JACHIJ010000005">
    <property type="protein sequence ID" value="MBB5053554.1"/>
    <property type="molecule type" value="Genomic_DNA"/>
</dbReference>
<name>A0A840N4K2_9BRAD</name>
<dbReference type="Proteomes" id="UP000521227">
    <property type="component" value="Unassembled WGS sequence"/>
</dbReference>
<evidence type="ECO:0000313" key="3">
    <source>
        <dbReference type="EMBL" id="MBB5053554.1"/>
    </source>
</evidence>
<feature type="region of interest" description="Disordered" evidence="1">
    <location>
        <begin position="30"/>
        <end position="103"/>
    </location>
</feature>
<evidence type="ECO:0000313" key="4">
    <source>
        <dbReference type="Proteomes" id="UP000521227"/>
    </source>
</evidence>
<evidence type="ECO:0000256" key="2">
    <source>
        <dbReference type="SAM" id="SignalP"/>
    </source>
</evidence>
<sequence>MKSFAIAMALGAAMLLGGSAANAADNSVKANASTDVTQSTDFSSRDRHGRNYRVQRIVRPNHSYRSSSGHAPRYGNRRGHGGGGPSVTIGVGGGAHSGGGGHR</sequence>
<keyword evidence="2" id="KW-0732">Signal</keyword>
<gene>
    <name evidence="3" type="ORF">HNQ36_003554</name>
</gene>
<evidence type="ECO:0000256" key="1">
    <source>
        <dbReference type="SAM" id="MobiDB-lite"/>
    </source>
</evidence>
<feature type="compositionally biased region" description="Polar residues" evidence="1">
    <location>
        <begin position="30"/>
        <end position="42"/>
    </location>
</feature>
<evidence type="ECO:0008006" key="5">
    <source>
        <dbReference type="Google" id="ProtNLM"/>
    </source>
</evidence>
<feature type="compositionally biased region" description="Gly residues" evidence="1">
    <location>
        <begin position="81"/>
        <end position="103"/>
    </location>
</feature>
<proteinExistence type="predicted"/>
<protein>
    <recommendedName>
        <fullName evidence="5">DUF4148 domain-containing protein</fullName>
    </recommendedName>
</protein>